<name>A0A2Z6ZT50_9LAMI</name>
<dbReference type="Proteomes" id="UP000250235">
    <property type="component" value="Unassembled WGS sequence"/>
</dbReference>
<reference evidence="1 2" key="1">
    <citation type="journal article" date="2015" name="Proc. Natl. Acad. Sci. U.S.A.">
        <title>The resurrection genome of Boea hygrometrica: A blueprint for survival of dehydration.</title>
        <authorList>
            <person name="Xiao L."/>
            <person name="Yang G."/>
            <person name="Zhang L."/>
            <person name="Yang X."/>
            <person name="Zhao S."/>
            <person name="Ji Z."/>
            <person name="Zhou Q."/>
            <person name="Hu M."/>
            <person name="Wang Y."/>
            <person name="Chen M."/>
            <person name="Xu Y."/>
            <person name="Jin H."/>
            <person name="Xiao X."/>
            <person name="Hu G."/>
            <person name="Bao F."/>
            <person name="Hu Y."/>
            <person name="Wan P."/>
            <person name="Li L."/>
            <person name="Deng X."/>
            <person name="Kuang T."/>
            <person name="Xiang C."/>
            <person name="Zhu J.K."/>
            <person name="Oliver M.J."/>
            <person name="He Y."/>
        </authorList>
    </citation>
    <scope>NUCLEOTIDE SEQUENCE [LARGE SCALE GENOMIC DNA]</scope>
    <source>
        <strain evidence="2">cv. XS01</strain>
    </source>
</reference>
<keyword evidence="2" id="KW-1185">Reference proteome</keyword>
<gene>
    <name evidence="1" type="ORF">F511_46588</name>
</gene>
<proteinExistence type="predicted"/>
<evidence type="ECO:0000313" key="2">
    <source>
        <dbReference type="Proteomes" id="UP000250235"/>
    </source>
</evidence>
<accession>A0A2Z6ZT50</accession>
<evidence type="ECO:0000313" key="1">
    <source>
        <dbReference type="EMBL" id="KZT76386.1"/>
    </source>
</evidence>
<organism evidence="1 2">
    <name type="scientific">Dorcoceras hygrometricum</name>
    <dbReference type="NCBI Taxonomy" id="472368"/>
    <lineage>
        <taxon>Eukaryota</taxon>
        <taxon>Viridiplantae</taxon>
        <taxon>Streptophyta</taxon>
        <taxon>Embryophyta</taxon>
        <taxon>Tracheophyta</taxon>
        <taxon>Spermatophyta</taxon>
        <taxon>Magnoliopsida</taxon>
        <taxon>eudicotyledons</taxon>
        <taxon>Gunneridae</taxon>
        <taxon>Pentapetalae</taxon>
        <taxon>asterids</taxon>
        <taxon>lamiids</taxon>
        <taxon>Lamiales</taxon>
        <taxon>Gesneriaceae</taxon>
        <taxon>Didymocarpoideae</taxon>
        <taxon>Trichosporeae</taxon>
        <taxon>Loxocarpinae</taxon>
        <taxon>Dorcoceras</taxon>
    </lineage>
</organism>
<dbReference type="EMBL" id="KV127146">
    <property type="protein sequence ID" value="KZT76386.1"/>
    <property type="molecule type" value="Genomic_DNA"/>
</dbReference>
<evidence type="ECO:0008006" key="3">
    <source>
        <dbReference type="Google" id="ProtNLM"/>
    </source>
</evidence>
<sequence length="116" mass="13235">MGKMILATLSAQPCLRESIKLSQDQDPSFVKLKAQVAEGKTHDLQEDQESILWMKGRLWVPDINNLRQEVMSEAHRSKFSIHPGSTKMYRDLKSIQNENGCRRVCRQMSNMSAGQS</sequence>
<dbReference type="OrthoDB" id="913219at2759"/>
<protein>
    <recommendedName>
        <fullName evidence="3">Integrase zinc-binding domain-containing protein</fullName>
    </recommendedName>
</protein>
<dbReference type="AlphaFoldDB" id="A0A2Z6ZT50"/>